<organism evidence="2">
    <name type="scientific">Fagus sylvatica</name>
    <name type="common">Beechnut</name>
    <dbReference type="NCBI Taxonomy" id="28930"/>
    <lineage>
        <taxon>Eukaryota</taxon>
        <taxon>Viridiplantae</taxon>
        <taxon>Streptophyta</taxon>
        <taxon>Embryophyta</taxon>
        <taxon>Tracheophyta</taxon>
        <taxon>Spermatophyta</taxon>
        <taxon>Magnoliopsida</taxon>
        <taxon>eudicotyledons</taxon>
        <taxon>Gunneridae</taxon>
        <taxon>Pentapetalae</taxon>
        <taxon>rosids</taxon>
        <taxon>fabids</taxon>
        <taxon>Fagales</taxon>
        <taxon>Fagaceae</taxon>
        <taxon>Fagus</taxon>
    </lineage>
</organism>
<evidence type="ECO:0000256" key="1">
    <source>
        <dbReference type="SAM" id="MobiDB-lite"/>
    </source>
</evidence>
<feature type="region of interest" description="Disordered" evidence="1">
    <location>
        <begin position="82"/>
        <end position="122"/>
    </location>
</feature>
<name>A0A2N9G0K5_FAGSY</name>
<evidence type="ECO:0000313" key="2">
    <source>
        <dbReference type="EMBL" id="SPC92900.1"/>
    </source>
</evidence>
<feature type="compositionally biased region" description="Polar residues" evidence="1">
    <location>
        <begin position="105"/>
        <end position="116"/>
    </location>
</feature>
<sequence length="247" mass="28104">MMSKKRLGGRRPHWPNHGKSCVIFPFFPPTTPKPELAVPTLEINGRSNFDLLHWRRLWEPHFPEFWHERGLFPSFQAPPSTVSLGTRASKHPIEQPPQPLDRSSLDLQNPERSSSLEAPRALTRHWSSRLSCPRATTRRRHIRTPEHGLLGFETVKRHHHWSPLQPIYHLDGGQVTIGEATRLHAPISPPESMAHAPIAVATLEAQIGAFRAPIQETGTTFGLLRRTIYCLPLESLSSDWPRASTRR</sequence>
<reference evidence="2" key="1">
    <citation type="submission" date="2018-02" db="EMBL/GenBank/DDBJ databases">
        <authorList>
            <person name="Cohen D.B."/>
            <person name="Kent A.D."/>
        </authorList>
    </citation>
    <scope>NUCLEOTIDE SEQUENCE</scope>
</reference>
<protein>
    <submittedName>
        <fullName evidence="2">Uncharacterized protein</fullName>
    </submittedName>
</protein>
<dbReference type="EMBL" id="OIVN01001342">
    <property type="protein sequence ID" value="SPC92900.1"/>
    <property type="molecule type" value="Genomic_DNA"/>
</dbReference>
<gene>
    <name evidence="2" type="ORF">FSB_LOCUS20782</name>
</gene>
<accession>A0A2N9G0K5</accession>
<proteinExistence type="predicted"/>
<dbReference type="AlphaFoldDB" id="A0A2N9G0K5"/>